<protein>
    <recommendedName>
        <fullName evidence="4">Reverse transcriptase domain-containing protein</fullName>
    </recommendedName>
</protein>
<accession>A0A1D1UHN2</accession>
<name>A0A1D1UHN2_RAMVA</name>
<dbReference type="SUPFAM" id="SSF50630">
    <property type="entry name" value="Acid proteases"/>
    <property type="match status" value="1"/>
</dbReference>
<dbReference type="Proteomes" id="UP000186922">
    <property type="component" value="Unassembled WGS sequence"/>
</dbReference>
<comment type="caution">
    <text evidence="2">The sequence shown here is derived from an EMBL/GenBank/DDBJ whole genome shotgun (WGS) entry which is preliminary data.</text>
</comment>
<evidence type="ECO:0000256" key="1">
    <source>
        <dbReference type="SAM" id="MobiDB-lite"/>
    </source>
</evidence>
<dbReference type="EMBL" id="BDGG01000001">
    <property type="protein sequence ID" value="GAU89224.1"/>
    <property type="molecule type" value="Genomic_DNA"/>
</dbReference>
<proteinExistence type="predicted"/>
<gene>
    <name evidence="2" type="primary">RvY_01801-1</name>
    <name evidence="2" type="synonym">RvY_01801.1</name>
    <name evidence="2" type="ORF">RvY_01801</name>
</gene>
<keyword evidence="3" id="KW-1185">Reference proteome</keyword>
<dbReference type="InterPro" id="IPR051320">
    <property type="entry name" value="Viral_Replic_Matur_Polypro"/>
</dbReference>
<dbReference type="Gene3D" id="2.40.70.10">
    <property type="entry name" value="Acid Proteases"/>
    <property type="match status" value="1"/>
</dbReference>
<feature type="region of interest" description="Disordered" evidence="1">
    <location>
        <begin position="1"/>
        <end position="23"/>
    </location>
</feature>
<evidence type="ECO:0000313" key="3">
    <source>
        <dbReference type="Proteomes" id="UP000186922"/>
    </source>
</evidence>
<dbReference type="Gene3D" id="3.30.70.270">
    <property type="match status" value="2"/>
</dbReference>
<dbReference type="InterPro" id="IPR021109">
    <property type="entry name" value="Peptidase_aspartic_dom_sf"/>
</dbReference>
<evidence type="ECO:0008006" key="4">
    <source>
        <dbReference type="Google" id="ProtNLM"/>
    </source>
</evidence>
<dbReference type="SUPFAM" id="SSF56672">
    <property type="entry name" value="DNA/RNA polymerases"/>
    <property type="match status" value="1"/>
</dbReference>
<dbReference type="OrthoDB" id="430238at2759"/>
<reference evidence="2 3" key="1">
    <citation type="journal article" date="2016" name="Nat. Commun.">
        <title>Extremotolerant tardigrade genome and improved radiotolerance of human cultured cells by tardigrade-unique protein.</title>
        <authorList>
            <person name="Hashimoto T."/>
            <person name="Horikawa D.D."/>
            <person name="Saito Y."/>
            <person name="Kuwahara H."/>
            <person name="Kozuka-Hata H."/>
            <person name="Shin-I T."/>
            <person name="Minakuchi Y."/>
            <person name="Ohishi K."/>
            <person name="Motoyama A."/>
            <person name="Aizu T."/>
            <person name="Enomoto A."/>
            <person name="Kondo K."/>
            <person name="Tanaka S."/>
            <person name="Hara Y."/>
            <person name="Koshikawa S."/>
            <person name="Sagara H."/>
            <person name="Miura T."/>
            <person name="Yokobori S."/>
            <person name="Miyagawa K."/>
            <person name="Suzuki Y."/>
            <person name="Kubo T."/>
            <person name="Oyama M."/>
            <person name="Kohara Y."/>
            <person name="Fujiyama A."/>
            <person name="Arakawa K."/>
            <person name="Katayama T."/>
            <person name="Toyoda A."/>
            <person name="Kunieda T."/>
        </authorList>
    </citation>
    <scope>NUCLEOTIDE SEQUENCE [LARGE SCALE GENOMIC DNA]</scope>
    <source>
        <strain evidence="2 3">YOKOZUNA-1</strain>
    </source>
</reference>
<dbReference type="InterPro" id="IPR043502">
    <property type="entry name" value="DNA/RNA_pol_sf"/>
</dbReference>
<dbReference type="PANTHER" id="PTHR33064">
    <property type="entry name" value="POL PROTEIN"/>
    <property type="match status" value="1"/>
</dbReference>
<evidence type="ECO:0000313" key="2">
    <source>
        <dbReference type="EMBL" id="GAU89224.1"/>
    </source>
</evidence>
<dbReference type="AlphaFoldDB" id="A0A1D1UHN2"/>
<dbReference type="STRING" id="947166.A0A1D1UHN2"/>
<dbReference type="InterPro" id="IPR043128">
    <property type="entry name" value="Rev_trsase/Diguanyl_cyclase"/>
</dbReference>
<dbReference type="Pfam" id="PF08284">
    <property type="entry name" value="RVP_2"/>
    <property type="match status" value="1"/>
</dbReference>
<organism evidence="2 3">
    <name type="scientific">Ramazzottius varieornatus</name>
    <name type="common">Water bear</name>
    <name type="synonym">Tardigrade</name>
    <dbReference type="NCBI Taxonomy" id="947166"/>
    <lineage>
        <taxon>Eukaryota</taxon>
        <taxon>Metazoa</taxon>
        <taxon>Ecdysozoa</taxon>
        <taxon>Tardigrada</taxon>
        <taxon>Eutardigrada</taxon>
        <taxon>Parachela</taxon>
        <taxon>Hypsibioidea</taxon>
        <taxon>Ramazzottiidae</taxon>
        <taxon>Ramazzottius</taxon>
    </lineage>
</organism>
<dbReference type="PANTHER" id="PTHR33064:SF37">
    <property type="entry name" value="RIBONUCLEASE H"/>
    <property type="match status" value="1"/>
</dbReference>
<sequence>MRGQSNFRGGQYRGNNDNPFPRGTSNQARCDICGLTGHTTQMHHARSNEGQQSNNSTNNQTITQRFSRGNQQVNSIVVESVKEKGQTIIVPVLVEKQEQLALGDGGAGASVISGDHTAFLGLEVSEPLLTVSAVNGQRVLLTDRVQVELTLCGKSQMISLHVMQHFPSQAYGVILGTDVLAQFDVMIDVAKNRVFTINFSESVYAPHTVIVPARTAVQVLVPVGDLGCEEVSVSPNKLILQTKLLSAVNCLSKLKDGFLQVLITNFSLQDQVLPSGTTIGTIKKFDSADVIEDFRGFAMTSESREEKFRNVKLSNVPVPEATAEQLREGAELSQEQFQLVSQFLEWYKDRVFPTKERPLGLTDRMEMKMDTKDAVPIFKYPYRTSQQEKEIVRAEVKDMLAKVVWSRDFHTHLRDLTSVFDRIVDANLVLNPVKCRLFQSEINQLGFTINSEGVKPTTKGIDPILKFPVPTAIDNLRSFLGKTVYYRKHIPGYSDITEPLHQLLRSKNGK</sequence>